<protein>
    <submittedName>
        <fullName evidence="3">Amicyanin</fullName>
    </submittedName>
    <submittedName>
        <fullName evidence="2">Cupredoxin family copper-binding protein</fullName>
    </submittedName>
</protein>
<evidence type="ECO:0000313" key="2">
    <source>
        <dbReference type="EMBL" id="MDR9773159.1"/>
    </source>
</evidence>
<evidence type="ECO:0000313" key="3">
    <source>
        <dbReference type="EMBL" id="PDT20619.1"/>
    </source>
</evidence>
<feature type="chain" id="PRO_5043154141" evidence="1">
    <location>
        <begin position="27"/>
        <end position="108"/>
    </location>
</feature>
<dbReference type="SUPFAM" id="SSF49503">
    <property type="entry name" value="Cupredoxins"/>
    <property type="match status" value="1"/>
</dbReference>
<evidence type="ECO:0000313" key="4">
    <source>
        <dbReference type="Proteomes" id="UP000219914"/>
    </source>
</evidence>
<gene>
    <name evidence="3" type="ORF">CO674_26835</name>
    <name evidence="2" type="ORF">RJJ65_10875</name>
</gene>
<evidence type="ECO:0000313" key="5">
    <source>
        <dbReference type="Proteomes" id="UP001268610"/>
    </source>
</evidence>
<dbReference type="EMBL" id="JAVLSF010000005">
    <property type="protein sequence ID" value="MDR9773159.1"/>
    <property type="molecule type" value="Genomic_DNA"/>
</dbReference>
<sequence>MGSLIKALRLPLLLALLWASVGAASAAEYQVTIAGMKFSAPPAQLHVGDVIVWRNDDIFRHTATARDKSFDIDLPPKAEGRMTIDRTGAVDFYCRFHPAMTGKLDVRP</sequence>
<reference evidence="3 4" key="1">
    <citation type="submission" date="2017-09" db="EMBL/GenBank/DDBJ databases">
        <title>Comparative genomics of rhizobia isolated from Phaseolus vulgaris in China.</title>
        <authorList>
            <person name="Tong W."/>
        </authorList>
    </citation>
    <scope>NUCLEOTIDE SEQUENCE [LARGE SCALE GENOMIC DNA]</scope>
    <source>
        <strain evidence="3 4">FH14</strain>
    </source>
</reference>
<dbReference type="RefSeq" id="WP_003568758.1">
    <property type="nucleotide sequence ID" value="NZ_CP054028.1"/>
</dbReference>
<dbReference type="InterPro" id="IPR035668">
    <property type="entry name" value="Amicyanin"/>
</dbReference>
<feature type="signal peptide" evidence="1">
    <location>
        <begin position="1"/>
        <end position="26"/>
    </location>
</feature>
<organism evidence="2 5">
    <name type="scientific">Rhizobium hidalgonense</name>
    <dbReference type="NCBI Taxonomy" id="1538159"/>
    <lineage>
        <taxon>Bacteria</taxon>
        <taxon>Pseudomonadati</taxon>
        <taxon>Pseudomonadota</taxon>
        <taxon>Alphaproteobacteria</taxon>
        <taxon>Hyphomicrobiales</taxon>
        <taxon>Rhizobiaceae</taxon>
        <taxon>Rhizobium/Agrobacterium group</taxon>
        <taxon>Rhizobium</taxon>
    </lineage>
</organism>
<dbReference type="Gene3D" id="2.60.40.420">
    <property type="entry name" value="Cupredoxins - blue copper proteins"/>
    <property type="match status" value="1"/>
</dbReference>
<dbReference type="EMBL" id="NWSY01000024">
    <property type="protein sequence ID" value="PDT20619.1"/>
    <property type="molecule type" value="Genomic_DNA"/>
</dbReference>
<keyword evidence="4" id="KW-1185">Reference proteome</keyword>
<dbReference type="CDD" id="cd13921">
    <property type="entry name" value="Amicyanin"/>
    <property type="match status" value="1"/>
</dbReference>
<evidence type="ECO:0000256" key="1">
    <source>
        <dbReference type="SAM" id="SignalP"/>
    </source>
</evidence>
<dbReference type="Proteomes" id="UP000219914">
    <property type="component" value="Unassembled WGS sequence"/>
</dbReference>
<reference evidence="2" key="2">
    <citation type="submission" date="2023-04" db="EMBL/GenBank/DDBJ databases">
        <title>Genomic characterization of faba bean (Vicia faba) microsymbionts in Mexican soils.</title>
        <authorList>
            <person name="Rivera Orduna F.N."/>
            <person name="Guevara-Luna J."/>
            <person name="Yan J."/>
            <person name="Arroyo-Herrera I."/>
            <person name="Li Y."/>
            <person name="Vasquez-Murrieta M.S."/>
            <person name="Wang E.T."/>
        </authorList>
    </citation>
    <scope>NUCLEOTIDE SEQUENCE</scope>
    <source>
        <strain evidence="2">CH26</strain>
    </source>
</reference>
<keyword evidence="1" id="KW-0732">Signal</keyword>
<dbReference type="InterPro" id="IPR008972">
    <property type="entry name" value="Cupredoxin"/>
</dbReference>
<comment type="caution">
    <text evidence="2">The sequence shown here is derived from an EMBL/GenBank/DDBJ whole genome shotgun (WGS) entry which is preliminary data.</text>
</comment>
<accession>A0A2A6K859</accession>
<dbReference type="Proteomes" id="UP001268610">
    <property type="component" value="Unassembled WGS sequence"/>
</dbReference>
<dbReference type="AlphaFoldDB" id="A0A2A6K859"/>
<name>A0A2A6K859_9HYPH</name>
<proteinExistence type="predicted"/>